<dbReference type="PANTHER" id="PTHR33223:SF6">
    <property type="entry name" value="CCHC-TYPE DOMAIN-CONTAINING PROTEIN"/>
    <property type="match status" value="1"/>
</dbReference>
<keyword evidence="3" id="KW-0808">Transferase</keyword>
<organism evidence="3 4">
    <name type="scientific">Tanacetum coccineum</name>
    <dbReference type="NCBI Taxonomy" id="301880"/>
    <lineage>
        <taxon>Eukaryota</taxon>
        <taxon>Viridiplantae</taxon>
        <taxon>Streptophyta</taxon>
        <taxon>Embryophyta</taxon>
        <taxon>Tracheophyta</taxon>
        <taxon>Spermatophyta</taxon>
        <taxon>Magnoliopsida</taxon>
        <taxon>eudicotyledons</taxon>
        <taxon>Gunneridae</taxon>
        <taxon>Pentapetalae</taxon>
        <taxon>asterids</taxon>
        <taxon>campanulids</taxon>
        <taxon>Asterales</taxon>
        <taxon>Asteraceae</taxon>
        <taxon>Asteroideae</taxon>
        <taxon>Anthemideae</taxon>
        <taxon>Anthemidinae</taxon>
        <taxon>Tanacetum</taxon>
    </lineage>
</organism>
<feature type="region of interest" description="Disordered" evidence="1">
    <location>
        <begin position="237"/>
        <end position="309"/>
    </location>
</feature>
<evidence type="ECO:0000259" key="2">
    <source>
        <dbReference type="Pfam" id="PF03732"/>
    </source>
</evidence>
<dbReference type="GO" id="GO:0003964">
    <property type="term" value="F:RNA-directed DNA polymerase activity"/>
    <property type="evidence" value="ECO:0007669"/>
    <property type="project" value="UniProtKB-KW"/>
</dbReference>
<dbReference type="Proteomes" id="UP001151760">
    <property type="component" value="Unassembled WGS sequence"/>
</dbReference>
<keyword evidence="4" id="KW-1185">Reference proteome</keyword>
<feature type="compositionally biased region" description="Basic and acidic residues" evidence="1">
    <location>
        <begin position="268"/>
        <end position="295"/>
    </location>
</feature>
<dbReference type="EMBL" id="BQNB010021199">
    <property type="protein sequence ID" value="GJU03924.1"/>
    <property type="molecule type" value="Genomic_DNA"/>
</dbReference>
<feature type="compositionally biased region" description="Basic and acidic residues" evidence="1">
    <location>
        <begin position="246"/>
        <end position="261"/>
    </location>
</feature>
<dbReference type="Pfam" id="PF03732">
    <property type="entry name" value="Retrotrans_gag"/>
    <property type="match status" value="1"/>
</dbReference>
<accession>A0ABQ5IUN4</accession>
<keyword evidence="3" id="KW-0548">Nucleotidyltransferase</keyword>
<name>A0ABQ5IUN4_9ASTR</name>
<keyword evidence="3" id="KW-0695">RNA-directed DNA polymerase</keyword>
<dbReference type="PANTHER" id="PTHR33223">
    <property type="entry name" value="CCHC-TYPE DOMAIN-CONTAINING PROTEIN"/>
    <property type="match status" value="1"/>
</dbReference>
<comment type="caution">
    <text evidence="3">The sequence shown here is derived from an EMBL/GenBank/DDBJ whole genome shotgun (WGS) entry which is preliminary data.</text>
</comment>
<evidence type="ECO:0000313" key="3">
    <source>
        <dbReference type="EMBL" id="GJU03924.1"/>
    </source>
</evidence>
<gene>
    <name evidence="3" type="ORF">Tco_1114262</name>
</gene>
<evidence type="ECO:0000256" key="1">
    <source>
        <dbReference type="SAM" id="MobiDB-lite"/>
    </source>
</evidence>
<reference evidence="3" key="2">
    <citation type="submission" date="2022-01" db="EMBL/GenBank/DDBJ databases">
        <authorList>
            <person name="Yamashiro T."/>
            <person name="Shiraishi A."/>
            <person name="Satake H."/>
            <person name="Nakayama K."/>
        </authorList>
    </citation>
    <scope>NUCLEOTIDE SEQUENCE</scope>
</reference>
<dbReference type="InterPro" id="IPR005162">
    <property type="entry name" value="Retrotrans_gag_dom"/>
</dbReference>
<protein>
    <submittedName>
        <fullName evidence="3">Reverse transcriptase domain-containing protein</fullName>
    </submittedName>
</protein>
<feature type="domain" description="Retrotransposon gag" evidence="2">
    <location>
        <begin position="13"/>
        <end position="107"/>
    </location>
</feature>
<evidence type="ECO:0000313" key="4">
    <source>
        <dbReference type="Proteomes" id="UP001151760"/>
    </source>
</evidence>
<sequence>MFRYGNTNADAIKLFPSSIAGDAKVWFNELNPSVIATWEQMRQAFVSKFFPPAMFDRLMGEIQGFTQHPNESLVDAWLRMKDLLRSCHVHGLGRGTIIQIFYHGLDEATQAILDAGGIFLYKTPNEAHQLLKDCVLLKLDWSKDMKAKPICKTVTFAKSSNDSQLMEKVEALTTKIDSQFKDIKGEIKEIRDGCNSCGGPHLSSECDDKPMGGPKDEEANYAYGGYRGGGYRGNYYGRSSGNWQDRQPRDENRNSQPREDAPSVPPTPEKKFDESDFEKTMRDDDKVDKAEKELESSSSKQTKSDPPPLKAYKLKIQYPQCLRKEKMEECYAKFIDLIKEVRINVPLVDVLVGMPNYGKFLKDLVSNKSKMEPISVAFLNEECSAIVQNKLPPKLGDPGSFLIPCTMAGSVEYLSLADLGASINLMPYSPYV</sequence>
<reference evidence="3" key="1">
    <citation type="journal article" date="2022" name="Int. J. Mol. Sci.">
        <title>Draft Genome of Tanacetum Coccineum: Genomic Comparison of Closely Related Tanacetum-Family Plants.</title>
        <authorList>
            <person name="Yamashiro T."/>
            <person name="Shiraishi A."/>
            <person name="Nakayama K."/>
            <person name="Satake H."/>
        </authorList>
    </citation>
    <scope>NUCLEOTIDE SEQUENCE</scope>
</reference>
<proteinExistence type="predicted"/>